<keyword evidence="6" id="KW-1003">Cell membrane</keyword>
<comment type="subunit">
    <text evidence="6">The complex is composed of six subunits: RnfA, RnfB, RnfC, RnfD, RnfE and RnfG.</text>
</comment>
<keyword evidence="3 6" id="KW-0285">Flavoprotein</keyword>
<dbReference type="Pfam" id="PF04205">
    <property type="entry name" value="FMN_bind"/>
    <property type="match status" value="1"/>
</dbReference>
<name>A0A6P1DPB4_9GAMM</name>
<keyword evidence="6" id="KW-1278">Translocase</keyword>
<protein>
    <recommendedName>
        <fullName evidence="6">Ion-translocating oxidoreductase complex subunit G</fullName>
        <ecNumber evidence="6">7.-.-.-</ecNumber>
    </recommendedName>
    <alternativeName>
        <fullName evidence="6">Rnf electron transport complex subunit G</fullName>
    </alternativeName>
</protein>
<evidence type="ECO:0000256" key="5">
    <source>
        <dbReference type="ARBA" id="ARBA00022982"/>
    </source>
</evidence>
<feature type="domain" description="FMN-binding" evidence="7">
    <location>
        <begin position="101"/>
        <end position="193"/>
    </location>
</feature>
<keyword evidence="6" id="KW-0812">Transmembrane</keyword>
<dbReference type="HAMAP" id="MF_00479">
    <property type="entry name" value="RsxG_RnfG"/>
    <property type="match status" value="1"/>
</dbReference>
<sequence>MKTKSILLAGFVLGAFAVTGVTLVALTHKAVDGRIADNQYQAMKRKLDTILPAQRIDNDPLQDSVQVSARDYLGAETTQVYRARKGEDPVAVVLEPVVPDGYAGPIKLLVSVMHDGTIGGVRVISHHETPGLGDKIEETKSAWVLEFNGKSLHNPPLEKWGVKRDGGEFDQFTGATITPRSIVNAVKNALIYVDQEGEALFKAKPAAPAQAQERT</sequence>
<feature type="modified residue" description="FMN phosphoryl threonine" evidence="6">
    <location>
        <position position="176"/>
    </location>
</feature>
<comment type="caution">
    <text evidence="8">The sequence shown here is derived from an EMBL/GenBank/DDBJ whole genome shotgun (WGS) entry which is preliminary data.</text>
</comment>
<dbReference type="RefSeq" id="WP_164652723.1">
    <property type="nucleotide sequence ID" value="NZ_JAAIJR010000016.1"/>
</dbReference>
<dbReference type="NCBIfam" id="NF002519">
    <property type="entry name" value="PRK01908.1"/>
    <property type="match status" value="1"/>
</dbReference>
<dbReference type="AlphaFoldDB" id="A0A6P1DPB4"/>
<dbReference type="PIRSF" id="PIRSF006091">
    <property type="entry name" value="E_trnsport_RnfG"/>
    <property type="match status" value="1"/>
</dbReference>
<dbReference type="GO" id="GO:0009055">
    <property type="term" value="F:electron transfer activity"/>
    <property type="evidence" value="ECO:0007669"/>
    <property type="project" value="InterPro"/>
</dbReference>
<dbReference type="GO" id="GO:0010181">
    <property type="term" value="F:FMN binding"/>
    <property type="evidence" value="ECO:0007669"/>
    <property type="project" value="InterPro"/>
</dbReference>
<keyword evidence="2 6" id="KW-0597">Phosphoprotein</keyword>
<keyword evidence="6" id="KW-0997">Cell inner membrane</keyword>
<dbReference type="SMART" id="SM00900">
    <property type="entry name" value="FMN_bind"/>
    <property type="match status" value="1"/>
</dbReference>
<dbReference type="Proteomes" id="UP000471640">
    <property type="component" value="Unassembled WGS sequence"/>
</dbReference>
<gene>
    <name evidence="8" type="primary">rsxG</name>
    <name evidence="6" type="synonym">rnfG</name>
    <name evidence="8" type="ORF">G3480_05790</name>
</gene>
<dbReference type="GO" id="GO:0022900">
    <property type="term" value="P:electron transport chain"/>
    <property type="evidence" value="ECO:0007669"/>
    <property type="project" value="UniProtKB-UniRule"/>
</dbReference>
<accession>A0A6P1DPB4</accession>
<dbReference type="EMBL" id="JAAIJR010000016">
    <property type="protein sequence ID" value="NEX19828.1"/>
    <property type="molecule type" value="Genomic_DNA"/>
</dbReference>
<comment type="subcellular location">
    <subcellularLocation>
        <location evidence="6">Cell inner membrane</location>
        <topology evidence="6">Single-pass membrane protein</topology>
    </subcellularLocation>
</comment>
<evidence type="ECO:0000256" key="4">
    <source>
        <dbReference type="ARBA" id="ARBA00022643"/>
    </source>
</evidence>
<keyword evidence="6" id="KW-0472">Membrane</keyword>
<reference evidence="8 9" key="2">
    <citation type="submission" date="2020-02" db="EMBL/GenBank/DDBJ databases">
        <title>Genome sequences of Thiorhodococcus mannitoliphagus and Thiorhodococcus minor, purple sulfur photosynthetic bacteria in the gammaproteobacterial family, Chromatiaceae.</title>
        <authorList>
            <person name="Aviles F.A."/>
            <person name="Meyer T.E."/>
            <person name="Kyndt J.A."/>
        </authorList>
    </citation>
    <scope>NUCLEOTIDE SEQUENCE [LARGE SCALE GENOMIC DNA]</scope>
    <source>
        <strain evidence="8 9">DSM 18266</strain>
    </source>
</reference>
<evidence type="ECO:0000256" key="3">
    <source>
        <dbReference type="ARBA" id="ARBA00022630"/>
    </source>
</evidence>
<comment type="function">
    <text evidence="6">Part of a membrane-bound complex that couples electron transfer with translocation of ions across the membrane.</text>
</comment>
<proteinExistence type="inferred from homology"/>
<evidence type="ECO:0000256" key="6">
    <source>
        <dbReference type="HAMAP-Rule" id="MF_00479"/>
    </source>
</evidence>
<evidence type="ECO:0000256" key="2">
    <source>
        <dbReference type="ARBA" id="ARBA00022553"/>
    </source>
</evidence>
<keyword evidence="9" id="KW-1185">Reference proteome</keyword>
<dbReference type="GO" id="GO:0005886">
    <property type="term" value="C:plasma membrane"/>
    <property type="evidence" value="ECO:0007669"/>
    <property type="project" value="UniProtKB-SubCell"/>
</dbReference>
<organism evidence="8 9">
    <name type="scientific">Thiorhodococcus mannitoliphagus</name>
    <dbReference type="NCBI Taxonomy" id="329406"/>
    <lineage>
        <taxon>Bacteria</taxon>
        <taxon>Pseudomonadati</taxon>
        <taxon>Pseudomonadota</taxon>
        <taxon>Gammaproteobacteria</taxon>
        <taxon>Chromatiales</taxon>
        <taxon>Chromatiaceae</taxon>
        <taxon>Thiorhodococcus</taxon>
    </lineage>
</organism>
<dbReference type="NCBIfam" id="TIGR01947">
    <property type="entry name" value="rnfG"/>
    <property type="match status" value="1"/>
</dbReference>
<reference evidence="9" key="1">
    <citation type="journal article" date="2020" name="Microbiol. Resour. Announc.">
        <title>Draft Genome Sequences of Thiorhodococcus mannitoliphagus and Thiorhodococcus minor, Purple Sulfur Photosynthetic Bacteria in the Gammaproteobacterial Family Chromatiaceae.</title>
        <authorList>
            <person name="Aviles F.A."/>
            <person name="Meyer T.E."/>
            <person name="Kyndt J.A."/>
        </authorList>
    </citation>
    <scope>NUCLEOTIDE SEQUENCE [LARGE SCALE GENOMIC DNA]</scope>
    <source>
        <strain evidence="9">DSM 18266</strain>
    </source>
</reference>
<comment type="similarity">
    <text evidence="6">Belongs to the RnfG family.</text>
</comment>
<dbReference type="PANTHER" id="PTHR36118">
    <property type="entry name" value="ION-TRANSLOCATING OXIDOREDUCTASE COMPLEX SUBUNIT G"/>
    <property type="match status" value="1"/>
</dbReference>
<keyword evidence="1 6" id="KW-0813">Transport</keyword>
<evidence type="ECO:0000256" key="1">
    <source>
        <dbReference type="ARBA" id="ARBA00022448"/>
    </source>
</evidence>
<evidence type="ECO:0000313" key="9">
    <source>
        <dbReference type="Proteomes" id="UP000471640"/>
    </source>
</evidence>
<keyword evidence="5 6" id="KW-0249">Electron transport</keyword>
<dbReference type="InterPro" id="IPR010209">
    <property type="entry name" value="Ion_transpt_RnfG/RsxG"/>
</dbReference>
<keyword evidence="4 6" id="KW-0288">FMN</keyword>
<comment type="cofactor">
    <cofactor evidence="6">
        <name>FMN</name>
        <dbReference type="ChEBI" id="CHEBI:58210"/>
    </cofactor>
</comment>
<evidence type="ECO:0000313" key="8">
    <source>
        <dbReference type="EMBL" id="NEX19828.1"/>
    </source>
</evidence>
<evidence type="ECO:0000259" key="7">
    <source>
        <dbReference type="SMART" id="SM00900"/>
    </source>
</evidence>
<keyword evidence="6" id="KW-1133">Transmembrane helix</keyword>
<dbReference type="PANTHER" id="PTHR36118:SF1">
    <property type="entry name" value="ION-TRANSLOCATING OXIDOREDUCTASE COMPLEX SUBUNIT G"/>
    <property type="match status" value="1"/>
</dbReference>
<dbReference type="EC" id="7.-.-.-" evidence="6"/>
<dbReference type="InterPro" id="IPR007329">
    <property type="entry name" value="FMN-bd"/>
</dbReference>